<feature type="region of interest" description="Disordered" evidence="1">
    <location>
        <begin position="1"/>
        <end position="43"/>
    </location>
</feature>
<feature type="compositionally biased region" description="Acidic residues" evidence="1">
    <location>
        <begin position="143"/>
        <end position="161"/>
    </location>
</feature>
<name>A0AAD7WEB4_9TELE</name>
<feature type="compositionally biased region" description="Basic and acidic residues" evidence="1">
    <location>
        <begin position="88"/>
        <end position="118"/>
    </location>
</feature>
<feature type="compositionally biased region" description="Acidic residues" evidence="1">
    <location>
        <begin position="127"/>
        <end position="136"/>
    </location>
</feature>
<protein>
    <submittedName>
        <fullName evidence="2">Uncharacterized protein</fullName>
    </submittedName>
</protein>
<proteinExistence type="predicted"/>
<comment type="caution">
    <text evidence="2">The sequence shown here is derived from an EMBL/GenBank/DDBJ whole genome shotgun (WGS) entry which is preliminary data.</text>
</comment>
<dbReference type="EMBL" id="JAINUG010000136">
    <property type="protein sequence ID" value="KAJ8393465.1"/>
    <property type="molecule type" value="Genomic_DNA"/>
</dbReference>
<feature type="compositionally biased region" description="Basic and acidic residues" evidence="1">
    <location>
        <begin position="203"/>
        <end position="215"/>
    </location>
</feature>
<evidence type="ECO:0000313" key="3">
    <source>
        <dbReference type="Proteomes" id="UP001221898"/>
    </source>
</evidence>
<sequence>MSHSPGIGAHVQEAANGVDTPESPKLCGEEAPLDHISPTPQPLKCGEIVACRGPELTVGSTVEEMNCEAQPKEERRSCVSDTPCSGKPRSDACSEQRHTDLLHTDTPHNSATEDHDNSFPDDAQSVEGEEEEEEEDAQRVEGEGAEEEEEVNKNEEEDNEDEQHQQQQKEEVQKEGQEDTEDAPKLSADPPAVSGPPAASQTRPKDRLLVREQKGRRAAPSRRRQEPPCPPHVMAQLTTLCARPGVPAAARGHPADRPQRAAGPAAPHAGRGPERGADDAQP</sequence>
<feature type="compositionally biased region" description="Low complexity" evidence="1">
    <location>
        <begin position="260"/>
        <end position="270"/>
    </location>
</feature>
<feature type="compositionally biased region" description="Basic and acidic residues" evidence="1">
    <location>
        <begin position="162"/>
        <end position="177"/>
    </location>
</feature>
<keyword evidence="3" id="KW-1185">Reference proteome</keyword>
<evidence type="ECO:0000256" key="1">
    <source>
        <dbReference type="SAM" id="MobiDB-lite"/>
    </source>
</evidence>
<dbReference type="Proteomes" id="UP001221898">
    <property type="component" value="Unassembled WGS sequence"/>
</dbReference>
<dbReference type="AlphaFoldDB" id="A0AAD7WEB4"/>
<organism evidence="2 3">
    <name type="scientific">Aldrovandia affinis</name>
    <dbReference type="NCBI Taxonomy" id="143900"/>
    <lineage>
        <taxon>Eukaryota</taxon>
        <taxon>Metazoa</taxon>
        <taxon>Chordata</taxon>
        <taxon>Craniata</taxon>
        <taxon>Vertebrata</taxon>
        <taxon>Euteleostomi</taxon>
        <taxon>Actinopterygii</taxon>
        <taxon>Neopterygii</taxon>
        <taxon>Teleostei</taxon>
        <taxon>Notacanthiformes</taxon>
        <taxon>Halosauridae</taxon>
        <taxon>Aldrovandia</taxon>
    </lineage>
</organism>
<feature type="region of interest" description="Disordered" evidence="1">
    <location>
        <begin position="67"/>
        <end position="282"/>
    </location>
</feature>
<reference evidence="2" key="1">
    <citation type="journal article" date="2023" name="Science">
        <title>Genome structures resolve the early diversification of teleost fishes.</title>
        <authorList>
            <person name="Parey E."/>
            <person name="Louis A."/>
            <person name="Montfort J."/>
            <person name="Bouchez O."/>
            <person name="Roques C."/>
            <person name="Iampietro C."/>
            <person name="Lluch J."/>
            <person name="Castinel A."/>
            <person name="Donnadieu C."/>
            <person name="Desvignes T."/>
            <person name="Floi Bucao C."/>
            <person name="Jouanno E."/>
            <person name="Wen M."/>
            <person name="Mejri S."/>
            <person name="Dirks R."/>
            <person name="Jansen H."/>
            <person name="Henkel C."/>
            <person name="Chen W.J."/>
            <person name="Zahm M."/>
            <person name="Cabau C."/>
            <person name="Klopp C."/>
            <person name="Thompson A.W."/>
            <person name="Robinson-Rechavi M."/>
            <person name="Braasch I."/>
            <person name="Lecointre G."/>
            <person name="Bobe J."/>
            <person name="Postlethwait J.H."/>
            <person name="Berthelot C."/>
            <person name="Roest Crollius H."/>
            <person name="Guiguen Y."/>
        </authorList>
    </citation>
    <scope>NUCLEOTIDE SEQUENCE</scope>
    <source>
        <strain evidence="2">NC1722</strain>
    </source>
</reference>
<feature type="compositionally biased region" description="Basic and acidic residues" evidence="1">
    <location>
        <begin position="271"/>
        <end position="282"/>
    </location>
</feature>
<evidence type="ECO:0000313" key="2">
    <source>
        <dbReference type="EMBL" id="KAJ8393465.1"/>
    </source>
</evidence>
<gene>
    <name evidence="2" type="ORF">AAFF_G00059380</name>
</gene>
<accession>A0AAD7WEB4</accession>